<dbReference type="InterPro" id="IPR008978">
    <property type="entry name" value="HSP20-like_chaperone"/>
</dbReference>
<protein>
    <submittedName>
        <fullName evidence="6">Small heat shock protein IbpA</fullName>
    </submittedName>
</protein>
<evidence type="ECO:0000256" key="1">
    <source>
        <dbReference type="ARBA" id="ARBA00023016"/>
    </source>
</evidence>
<gene>
    <name evidence="6" type="primary">ibpA</name>
    <name evidence="6" type="ORF">KOR42_09810</name>
</gene>
<dbReference type="RefSeq" id="WP_146507435.1">
    <property type="nucleotide sequence ID" value="NZ_SIHI01000001.1"/>
</dbReference>
<accession>A0A5C5X4V8</accession>
<keyword evidence="7" id="KW-1185">Reference proteome</keyword>
<feature type="domain" description="SHSP" evidence="5">
    <location>
        <begin position="28"/>
        <end position="137"/>
    </location>
</feature>
<name>A0A5C5X4V8_9PLAN</name>
<dbReference type="Proteomes" id="UP000317243">
    <property type="component" value="Unassembled WGS sequence"/>
</dbReference>
<keyword evidence="1 6" id="KW-0346">Stress response</keyword>
<dbReference type="PANTHER" id="PTHR46733">
    <property type="entry name" value="26.5 KDA HEAT SHOCK PROTEIN, MITOCHONDRIAL"/>
    <property type="match status" value="1"/>
</dbReference>
<evidence type="ECO:0000259" key="5">
    <source>
        <dbReference type="PROSITE" id="PS01031"/>
    </source>
</evidence>
<evidence type="ECO:0000256" key="4">
    <source>
        <dbReference type="SAM" id="MobiDB-lite"/>
    </source>
</evidence>
<comment type="similarity">
    <text evidence="2 3">Belongs to the small heat shock protein (HSP20) family.</text>
</comment>
<evidence type="ECO:0000256" key="3">
    <source>
        <dbReference type="RuleBase" id="RU003616"/>
    </source>
</evidence>
<dbReference type="OrthoDB" id="9792695at2"/>
<dbReference type="GO" id="GO:0009408">
    <property type="term" value="P:response to heat"/>
    <property type="evidence" value="ECO:0007669"/>
    <property type="project" value="InterPro"/>
</dbReference>
<sequence>MGTSTEIQKNDHVTENSTNEASSTERKYPVVNVKPATDIVEYNDHFAMSVGVPGVTHDDLDVTIEKNVLTIEATARFQIPEGYQPLAGQPVDRRYSRTFQLSDEIDRSGIEAELKDGMIHVKLPKCGPAQRTKLEVR</sequence>
<comment type="caution">
    <text evidence="6">The sequence shown here is derived from an EMBL/GenBank/DDBJ whole genome shotgun (WGS) entry which is preliminary data.</text>
</comment>
<dbReference type="CDD" id="cd06464">
    <property type="entry name" value="ACD_sHsps-like"/>
    <property type="match status" value="1"/>
</dbReference>
<dbReference type="Pfam" id="PF00011">
    <property type="entry name" value="HSP20"/>
    <property type="match status" value="1"/>
</dbReference>
<dbReference type="AlphaFoldDB" id="A0A5C5X4V8"/>
<dbReference type="SUPFAM" id="SSF49764">
    <property type="entry name" value="HSP20-like chaperones"/>
    <property type="match status" value="1"/>
</dbReference>
<feature type="region of interest" description="Disordered" evidence="4">
    <location>
        <begin position="1"/>
        <end position="29"/>
    </location>
</feature>
<evidence type="ECO:0000256" key="2">
    <source>
        <dbReference type="PROSITE-ProRule" id="PRU00285"/>
    </source>
</evidence>
<dbReference type="Gene3D" id="2.60.40.790">
    <property type="match status" value="1"/>
</dbReference>
<dbReference type="EMBL" id="SIHI01000001">
    <property type="protein sequence ID" value="TWT57619.1"/>
    <property type="molecule type" value="Genomic_DNA"/>
</dbReference>
<dbReference type="InterPro" id="IPR044587">
    <property type="entry name" value="HSP21-like"/>
</dbReference>
<evidence type="ECO:0000313" key="7">
    <source>
        <dbReference type="Proteomes" id="UP000317243"/>
    </source>
</evidence>
<dbReference type="InterPro" id="IPR002068">
    <property type="entry name" value="A-crystallin/Hsp20_dom"/>
</dbReference>
<reference evidence="6 7" key="1">
    <citation type="submission" date="2019-02" db="EMBL/GenBank/DDBJ databases">
        <title>Deep-cultivation of Planctomycetes and their phenomic and genomic characterization uncovers novel biology.</title>
        <authorList>
            <person name="Wiegand S."/>
            <person name="Jogler M."/>
            <person name="Boedeker C."/>
            <person name="Pinto D."/>
            <person name="Vollmers J."/>
            <person name="Rivas-Marin E."/>
            <person name="Kohn T."/>
            <person name="Peeters S.H."/>
            <person name="Heuer A."/>
            <person name="Rast P."/>
            <person name="Oberbeckmann S."/>
            <person name="Bunk B."/>
            <person name="Jeske O."/>
            <person name="Meyerdierks A."/>
            <person name="Storesund J.E."/>
            <person name="Kallscheuer N."/>
            <person name="Luecker S."/>
            <person name="Lage O.M."/>
            <person name="Pohl T."/>
            <person name="Merkel B.J."/>
            <person name="Hornburger P."/>
            <person name="Mueller R.-W."/>
            <person name="Bruemmer F."/>
            <person name="Labrenz M."/>
            <person name="Spormann A.M."/>
            <person name="Op Den Camp H."/>
            <person name="Overmann J."/>
            <person name="Amann R."/>
            <person name="Jetten M.S.M."/>
            <person name="Mascher T."/>
            <person name="Medema M.H."/>
            <person name="Devos D.P."/>
            <person name="Kaster A.-K."/>
            <person name="Ovreas L."/>
            <person name="Rohde M."/>
            <person name="Galperin M.Y."/>
            <person name="Jogler C."/>
        </authorList>
    </citation>
    <scope>NUCLEOTIDE SEQUENCE [LARGE SCALE GENOMIC DNA]</scope>
    <source>
        <strain evidence="6 7">KOR42</strain>
    </source>
</reference>
<proteinExistence type="inferred from homology"/>
<evidence type="ECO:0000313" key="6">
    <source>
        <dbReference type="EMBL" id="TWT57619.1"/>
    </source>
</evidence>
<dbReference type="PROSITE" id="PS01031">
    <property type="entry name" value="SHSP"/>
    <property type="match status" value="1"/>
</dbReference>
<dbReference type="PANTHER" id="PTHR46733:SF4">
    <property type="entry name" value="HEAT SHOCK PROTEIN 21, CHLOROPLASTIC"/>
    <property type="match status" value="1"/>
</dbReference>
<organism evidence="6 7">
    <name type="scientific">Thalassoglobus neptunius</name>
    <dbReference type="NCBI Taxonomy" id="1938619"/>
    <lineage>
        <taxon>Bacteria</taxon>
        <taxon>Pseudomonadati</taxon>
        <taxon>Planctomycetota</taxon>
        <taxon>Planctomycetia</taxon>
        <taxon>Planctomycetales</taxon>
        <taxon>Planctomycetaceae</taxon>
        <taxon>Thalassoglobus</taxon>
    </lineage>
</organism>